<dbReference type="PANTHER" id="PTHR23288:SF3">
    <property type="entry name" value="MARVEL DOMAIN-CONTAINING PROTEIN 2"/>
    <property type="match status" value="1"/>
</dbReference>
<comment type="subcellular location">
    <subcellularLocation>
        <location evidence="1">Cell junction</location>
        <location evidence="1">Tight junction</location>
    </subcellularLocation>
    <subcellularLocation>
        <location evidence="2">Cell membrane</location>
        <topology evidence="2">Multi-pass membrane protein</topology>
    </subcellularLocation>
</comment>
<comment type="caution">
    <text evidence="17">The sequence shown here is derived from an EMBL/GenBank/DDBJ whole genome shotgun (WGS) entry which is preliminary data.</text>
</comment>
<feature type="compositionally biased region" description="Pro residues" evidence="13">
    <location>
        <begin position="74"/>
        <end position="84"/>
    </location>
</feature>
<name>A0A7L4GVN2_PODST</name>
<keyword evidence="7" id="KW-0965">Cell junction</keyword>
<evidence type="ECO:0000313" key="18">
    <source>
        <dbReference type="Proteomes" id="UP000584326"/>
    </source>
</evidence>
<feature type="transmembrane region" description="Helical" evidence="14">
    <location>
        <begin position="211"/>
        <end position="235"/>
    </location>
</feature>
<evidence type="ECO:0000256" key="6">
    <source>
        <dbReference type="ARBA" id="ARBA00022692"/>
    </source>
</evidence>
<organism evidence="17 18">
    <name type="scientific">Podargus strigoides</name>
    <name type="common">Tawny frogmouth</name>
    <name type="synonym">Caprimulgus strigoides</name>
    <dbReference type="NCBI Taxonomy" id="8905"/>
    <lineage>
        <taxon>Eukaryota</taxon>
        <taxon>Metazoa</taxon>
        <taxon>Chordata</taxon>
        <taxon>Craniata</taxon>
        <taxon>Vertebrata</taxon>
        <taxon>Euteleostomi</taxon>
        <taxon>Archelosauria</taxon>
        <taxon>Archosauria</taxon>
        <taxon>Dinosauria</taxon>
        <taxon>Saurischia</taxon>
        <taxon>Theropoda</taxon>
        <taxon>Coelurosauria</taxon>
        <taxon>Aves</taxon>
        <taxon>Neognathae</taxon>
        <taxon>Neoaves</taxon>
        <taxon>Strisores</taxon>
        <taxon>Caprimulgiformes</taxon>
        <taxon>Podargidae</taxon>
        <taxon>Podargus</taxon>
    </lineage>
</organism>
<dbReference type="GO" id="GO:0070830">
    <property type="term" value="P:bicellular tight junction assembly"/>
    <property type="evidence" value="ECO:0007669"/>
    <property type="project" value="TreeGrafter"/>
</dbReference>
<evidence type="ECO:0000256" key="9">
    <source>
        <dbReference type="ARBA" id="ARBA00023054"/>
    </source>
</evidence>
<evidence type="ECO:0000256" key="11">
    <source>
        <dbReference type="PROSITE-ProRule" id="PRU00581"/>
    </source>
</evidence>
<proteinExistence type="inferred from homology"/>
<dbReference type="GO" id="GO:0005923">
    <property type="term" value="C:bicellular tight junction"/>
    <property type="evidence" value="ECO:0007669"/>
    <property type="project" value="UniProtKB-SubCell"/>
</dbReference>
<dbReference type="PANTHER" id="PTHR23288">
    <property type="entry name" value="OCCLUDIN AND RNA POLYMERASE II ELONGATION FACTOR ELL"/>
    <property type="match status" value="1"/>
</dbReference>
<dbReference type="InterPro" id="IPR031176">
    <property type="entry name" value="ELL/occludin"/>
</dbReference>
<protein>
    <submittedName>
        <fullName evidence="17">MALD2 protein</fullName>
    </submittedName>
</protein>
<dbReference type="AlphaFoldDB" id="A0A7L4GVN2"/>
<feature type="transmembrane region" description="Helical" evidence="14">
    <location>
        <begin position="299"/>
        <end position="322"/>
    </location>
</feature>
<dbReference type="InterPro" id="IPR010844">
    <property type="entry name" value="Occludin_ELL"/>
</dbReference>
<dbReference type="EMBL" id="VZTK01016912">
    <property type="protein sequence ID" value="NXX17299.1"/>
    <property type="molecule type" value="Genomic_DNA"/>
</dbReference>
<dbReference type="PROSITE" id="PS51225">
    <property type="entry name" value="MARVEL"/>
    <property type="match status" value="1"/>
</dbReference>
<feature type="domain" description="MARVEL" evidence="15">
    <location>
        <begin position="148"/>
        <end position="323"/>
    </location>
</feature>
<feature type="compositionally biased region" description="Pro residues" evidence="13">
    <location>
        <begin position="1"/>
        <end position="12"/>
    </location>
</feature>
<reference evidence="17 18" key="1">
    <citation type="submission" date="2020-02" db="EMBL/GenBank/DDBJ databases">
        <title>Bird 10,000 Genomes (B10K) Project - Family phase.</title>
        <authorList>
            <person name="Zhang G."/>
        </authorList>
    </citation>
    <scope>NUCLEOTIDE SEQUENCE [LARGE SCALE GENOMIC DNA]</scope>
    <source>
        <strain evidence="17">B10K-DU-001-40</strain>
        <tissue evidence="17">Muscle</tissue>
    </source>
</reference>
<evidence type="ECO:0000256" key="14">
    <source>
        <dbReference type="SAM" id="Phobius"/>
    </source>
</evidence>
<evidence type="ECO:0000256" key="4">
    <source>
        <dbReference type="ARBA" id="ARBA00022427"/>
    </source>
</evidence>
<accession>A0A7L4GVN2</accession>
<evidence type="ECO:0000256" key="2">
    <source>
        <dbReference type="ARBA" id="ARBA00004651"/>
    </source>
</evidence>
<dbReference type="PROSITE" id="PS51980">
    <property type="entry name" value="OCEL"/>
    <property type="match status" value="1"/>
</dbReference>
<evidence type="ECO:0000256" key="5">
    <source>
        <dbReference type="ARBA" id="ARBA00022475"/>
    </source>
</evidence>
<dbReference type="InterPro" id="IPR008253">
    <property type="entry name" value="Marvel"/>
</dbReference>
<dbReference type="GO" id="GO:0016324">
    <property type="term" value="C:apical plasma membrane"/>
    <property type="evidence" value="ECO:0007669"/>
    <property type="project" value="TreeGrafter"/>
</dbReference>
<evidence type="ECO:0000256" key="12">
    <source>
        <dbReference type="PROSITE-ProRule" id="PRU01324"/>
    </source>
</evidence>
<keyword evidence="4" id="KW-0796">Tight junction</keyword>
<feature type="region of interest" description="Disordered" evidence="13">
    <location>
        <begin position="1"/>
        <end position="35"/>
    </location>
</feature>
<evidence type="ECO:0000256" key="3">
    <source>
        <dbReference type="ARBA" id="ARBA00009171"/>
    </source>
</evidence>
<dbReference type="Pfam" id="PF01284">
    <property type="entry name" value="MARVEL"/>
    <property type="match status" value="1"/>
</dbReference>
<keyword evidence="8 14" id="KW-1133">Transmembrane helix</keyword>
<feature type="region of interest" description="Disordered" evidence="13">
    <location>
        <begin position="68"/>
        <end position="106"/>
    </location>
</feature>
<sequence length="509" mass="57838">PPPPLPLQPPFGPDAFPGEGSPGPGPSGPAELKPVRRFIPDSWKNFFKGRRHNGSSWDSTASDIRYVSDGVECSPPPSPAPLRPQPKSVPGSYRDPYGGSGGSYNSRKEAEAMLPADPFGSLEQQAASGQTYSERLEAYHQRYAYMKSWAGLLRILCVAELLLGAAVFACVTAYVHKDNEWYNMFGYAQPYGYGAGSAYGGYSYSGPKTPFILVAAGMAWIVTIVLLVLGMSMYYRTILLDSSWWPLTEFGINVALFFLYMSAAIVYVNDTNRGGLCYYQLFKTPVNASFCRVEGGQTAAIIFLFVTVIIYLISAVVSLKLWRHEGARRHRELMEREVSRWLPCCTYGAWCHGKHDDRPREEVTYRQLKSVERKPELLNGHIPAGHIPKPIVMPDYLAKYPAIQTNEMRDRYKAVFNDQFAEYKELSVEVHAVLKKFDELDALMRQLPHHPESVYEQERISKVLQEYRKKKNDPAFLEKKERCEYLKNKLSHIKQRIQDYDKVMNWHVE</sequence>
<keyword evidence="18" id="KW-1185">Reference proteome</keyword>
<feature type="non-terminal residue" evidence="17">
    <location>
        <position position="1"/>
    </location>
</feature>
<comment type="similarity">
    <text evidence="3 12">Belongs to the ELL/occludin family.</text>
</comment>
<evidence type="ECO:0000256" key="13">
    <source>
        <dbReference type="SAM" id="MobiDB-lite"/>
    </source>
</evidence>
<feature type="transmembrane region" description="Helical" evidence="14">
    <location>
        <begin position="247"/>
        <end position="268"/>
    </location>
</feature>
<dbReference type="GO" id="GO:0031410">
    <property type="term" value="C:cytoplasmic vesicle"/>
    <property type="evidence" value="ECO:0007669"/>
    <property type="project" value="TreeGrafter"/>
</dbReference>
<feature type="transmembrane region" description="Helical" evidence="14">
    <location>
        <begin position="152"/>
        <end position="175"/>
    </location>
</feature>
<dbReference type="Proteomes" id="UP000584326">
    <property type="component" value="Unassembled WGS sequence"/>
</dbReference>
<evidence type="ECO:0000259" key="15">
    <source>
        <dbReference type="PROSITE" id="PS51225"/>
    </source>
</evidence>
<dbReference type="SUPFAM" id="SSF144292">
    <property type="entry name" value="occludin/ELL-like"/>
    <property type="match status" value="1"/>
</dbReference>
<dbReference type="Gene3D" id="6.10.140.340">
    <property type="match status" value="1"/>
</dbReference>
<evidence type="ECO:0000256" key="7">
    <source>
        <dbReference type="ARBA" id="ARBA00022949"/>
    </source>
</evidence>
<feature type="non-terminal residue" evidence="17">
    <location>
        <position position="509"/>
    </location>
</feature>
<dbReference type="Pfam" id="PF07303">
    <property type="entry name" value="Occludin_ELL"/>
    <property type="match status" value="1"/>
</dbReference>
<evidence type="ECO:0000256" key="1">
    <source>
        <dbReference type="ARBA" id="ARBA00004435"/>
    </source>
</evidence>
<evidence type="ECO:0000256" key="8">
    <source>
        <dbReference type="ARBA" id="ARBA00022989"/>
    </source>
</evidence>
<keyword evidence="10 11" id="KW-0472">Membrane</keyword>
<evidence type="ECO:0000259" key="16">
    <source>
        <dbReference type="PROSITE" id="PS51980"/>
    </source>
</evidence>
<evidence type="ECO:0000256" key="10">
    <source>
        <dbReference type="ARBA" id="ARBA00023136"/>
    </source>
</evidence>
<keyword evidence="5" id="KW-1003">Cell membrane</keyword>
<gene>
    <name evidence="17" type="primary">Marveld2</name>
    <name evidence="17" type="ORF">PODSTR_R14443</name>
</gene>
<evidence type="ECO:0000313" key="17">
    <source>
        <dbReference type="EMBL" id="NXX17299.1"/>
    </source>
</evidence>
<dbReference type="OrthoDB" id="6284217at2759"/>
<feature type="domain" description="OCEL" evidence="16">
    <location>
        <begin position="394"/>
        <end position="505"/>
    </location>
</feature>
<keyword evidence="6 11" id="KW-0812">Transmembrane</keyword>
<keyword evidence="9" id="KW-0175">Coiled coil</keyword>